<feature type="region of interest" description="Disordered" evidence="6">
    <location>
        <begin position="118"/>
        <end position="158"/>
    </location>
</feature>
<keyword evidence="2 7" id="KW-0812">Transmembrane</keyword>
<feature type="transmembrane region" description="Helical" evidence="7">
    <location>
        <begin position="214"/>
        <end position="234"/>
    </location>
</feature>
<reference evidence="9" key="1">
    <citation type="submission" date="2021-03" db="EMBL/GenBank/DDBJ databases">
        <authorList>
            <person name="Bekaert M."/>
        </authorList>
    </citation>
    <scope>NUCLEOTIDE SEQUENCE</scope>
</reference>
<dbReference type="SMART" id="SM00034">
    <property type="entry name" value="CLECT"/>
    <property type="match status" value="1"/>
</dbReference>
<feature type="domain" description="C-type lectin" evidence="8">
    <location>
        <begin position="17"/>
        <end position="116"/>
    </location>
</feature>
<evidence type="ECO:0000256" key="4">
    <source>
        <dbReference type="ARBA" id="ARBA00023136"/>
    </source>
</evidence>
<dbReference type="Gene3D" id="3.10.100.10">
    <property type="entry name" value="Mannose-Binding Protein A, subunit A"/>
    <property type="match status" value="1"/>
</dbReference>
<evidence type="ECO:0000259" key="8">
    <source>
        <dbReference type="PROSITE" id="PS50041"/>
    </source>
</evidence>
<sequence>MNICPKHLARTNYLNKFGEKCYRFDKREYDWPTARSMCTGEGGDLIQINNQATQNWVMSMFRNFYWNTNGVWIEAHAIHNDIDWRWVTGDKITLDNWASGQPPGGVFWLENCGNLRRDDMDSNATTPTTTTKQSTTTATTPTTTPKTTTSTTLTTTKTPPTTQIITKTITNTPTPTIVTVPTTITTTVTETMVKTSTPFKGGVTVNDTGELSGVVVASALGSIALLTVLSVCFFRSRKKKEKANLAMHFDISTCSVRSKLSSKVRMSRYKRSGNYEVLTGCQSINADQNEGTKTKPSNVSVIFKDSGHYSELAEHKMVEKLIVNLPNNDNNAYEEYNIATHKVLENESTQFLNECTDRKAVYNSVSENEAACNAMNEELETSKKQYDEYENVEGSDNSHIYYIDMNTAAEIGQST</sequence>
<keyword evidence="3 7" id="KW-1133">Transmembrane helix</keyword>
<dbReference type="SUPFAM" id="SSF56436">
    <property type="entry name" value="C-type lectin-like"/>
    <property type="match status" value="1"/>
</dbReference>
<dbReference type="PANTHER" id="PTHR15549:SF30">
    <property type="entry name" value="MID2 DOMAIN-CONTAINING PROTEIN"/>
    <property type="match status" value="1"/>
</dbReference>
<keyword evidence="10" id="KW-1185">Reference proteome</keyword>
<evidence type="ECO:0000313" key="10">
    <source>
        <dbReference type="Proteomes" id="UP000683360"/>
    </source>
</evidence>
<proteinExistence type="predicted"/>
<evidence type="ECO:0000256" key="2">
    <source>
        <dbReference type="ARBA" id="ARBA00022692"/>
    </source>
</evidence>
<keyword evidence="5" id="KW-0175">Coiled coil</keyword>
<evidence type="ECO:0000313" key="9">
    <source>
        <dbReference type="EMBL" id="CAG2245084.1"/>
    </source>
</evidence>
<organism evidence="9 10">
    <name type="scientific">Mytilus edulis</name>
    <name type="common">Blue mussel</name>
    <dbReference type="NCBI Taxonomy" id="6550"/>
    <lineage>
        <taxon>Eukaryota</taxon>
        <taxon>Metazoa</taxon>
        <taxon>Spiralia</taxon>
        <taxon>Lophotrochozoa</taxon>
        <taxon>Mollusca</taxon>
        <taxon>Bivalvia</taxon>
        <taxon>Autobranchia</taxon>
        <taxon>Pteriomorphia</taxon>
        <taxon>Mytilida</taxon>
        <taxon>Mytiloidea</taxon>
        <taxon>Mytilidae</taxon>
        <taxon>Mytilinae</taxon>
        <taxon>Mytilus</taxon>
    </lineage>
</organism>
<dbReference type="Pfam" id="PF00059">
    <property type="entry name" value="Lectin_C"/>
    <property type="match status" value="1"/>
</dbReference>
<accession>A0A8S3UN40</accession>
<dbReference type="InterPro" id="IPR016187">
    <property type="entry name" value="CTDL_fold"/>
</dbReference>
<dbReference type="Proteomes" id="UP000683360">
    <property type="component" value="Unassembled WGS sequence"/>
</dbReference>
<dbReference type="AlphaFoldDB" id="A0A8S3UN40"/>
<name>A0A8S3UN40_MYTED</name>
<dbReference type="InterPro" id="IPR051694">
    <property type="entry name" value="Immunoregulatory_rcpt-like"/>
</dbReference>
<feature type="compositionally biased region" description="Low complexity" evidence="6">
    <location>
        <begin position="125"/>
        <end position="158"/>
    </location>
</feature>
<evidence type="ECO:0000256" key="6">
    <source>
        <dbReference type="SAM" id="MobiDB-lite"/>
    </source>
</evidence>
<feature type="coiled-coil region" evidence="5">
    <location>
        <begin position="365"/>
        <end position="392"/>
    </location>
</feature>
<dbReference type="OrthoDB" id="2142683at2759"/>
<evidence type="ECO:0000256" key="3">
    <source>
        <dbReference type="ARBA" id="ARBA00022989"/>
    </source>
</evidence>
<comment type="subcellular location">
    <subcellularLocation>
        <location evidence="1">Membrane</location>
        <topology evidence="1">Single-pass membrane protein</topology>
    </subcellularLocation>
</comment>
<dbReference type="PROSITE" id="PS50041">
    <property type="entry name" value="C_TYPE_LECTIN_2"/>
    <property type="match status" value="1"/>
</dbReference>
<evidence type="ECO:0000256" key="7">
    <source>
        <dbReference type="SAM" id="Phobius"/>
    </source>
</evidence>
<dbReference type="GO" id="GO:0016020">
    <property type="term" value="C:membrane"/>
    <property type="evidence" value="ECO:0007669"/>
    <property type="project" value="UniProtKB-SubCell"/>
</dbReference>
<keyword evidence="4 7" id="KW-0472">Membrane</keyword>
<protein>
    <recommendedName>
        <fullName evidence="8">C-type lectin domain-containing protein</fullName>
    </recommendedName>
</protein>
<dbReference type="CDD" id="cd00037">
    <property type="entry name" value="CLECT"/>
    <property type="match status" value="1"/>
</dbReference>
<gene>
    <name evidence="9" type="ORF">MEDL_57089</name>
</gene>
<dbReference type="GO" id="GO:0071944">
    <property type="term" value="C:cell periphery"/>
    <property type="evidence" value="ECO:0007669"/>
    <property type="project" value="UniProtKB-ARBA"/>
</dbReference>
<comment type="caution">
    <text evidence="9">The sequence shown here is derived from an EMBL/GenBank/DDBJ whole genome shotgun (WGS) entry which is preliminary data.</text>
</comment>
<dbReference type="EMBL" id="CAJPWZ010002758">
    <property type="protein sequence ID" value="CAG2245084.1"/>
    <property type="molecule type" value="Genomic_DNA"/>
</dbReference>
<dbReference type="PANTHER" id="PTHR15549">
    <property type="entry name" value="PAIRED IMMUNOGLOBULIN-LIKE TYPE 2 RECEPTOR"/>
    <property type="match status" value="1"/>
</dbReference>
<evidence type="ECO:0000256" key="5">
    <source>
        <dbReference type="SAM" id="Coils"/>
    </source>
</evidence>
<dbReference type="InterPro" id="IPR016186">
    <property type="entry name" value="C-type_lectin-like/link_sf"/>
</dbReference>
<evidence type="ECO:0000256" key="1">
    <source>
        <dbReference type="ARBA" id="ARBA00004167"/>
    </source>
</evidence>
<dbReference type="InterPro" id="IPR001304">
    <property type="entry name" value="C-type_lectin-like"/>
</dbReference>